<keyword evidence="5 9" id="KW-0812">Transmembrane</keyword>
<evidence type="ECO:0000256" key="3">
    <source>
        <dbReference type="ARBA" id="ARBA00022475"/>
    </source>
</evidence>
<dbReference type="OrthoDB" id="8116832at2"/>
<evidence type="ECO:0000256" key="1">
    <source>
        <dbReference type="ARBA" id="ARBA00004429"/>
    </source>
</evidence>
<comment type="subcellular location">
    <subcellularLocation>
        <location evidence="1 9">Cell inner membrane</location>
        <topology evidence="1 9">Multi-pass membrane protein</topology>
    </subcellularLocation>
</comment>
<feature type="transmembrane region" description="Helical" evidence="9">
    <location>
        <begin position="126"/>
        <end position="145"/>
    </location>
</feature>
<name>A0A238LJH8_9RHOB</name>
<evidence type="ECO:0000256" key="6">
    <source>
        <dbReference type="ARBA" id="ARBA00022989"/>
    </source>
</evidence>
<keyword evidence="12" id="KW-1185">Reference proteome</keyword>
<dbReference type="AlphaFoldDB" id="A0A238LJH8"/>
<dbReference type="InterPro" id="IPR055348">
    <property type="entry name" value="DctQ"/>
</dbReference>
<comment type="subunit">
    <text evidence="9">The complex comprises the extracytoplasmic solute receptor protein and the two transmembrane proteins.</text>
</comment>
<protein>
    <recommendedName>
        <fullName evidence="9">TRAP transporter small permease protein</fullName>
    </recommendedName>
</protein>
<dbReference type="PANTHER" id="PTHR35011">
    <property type="entry name" value="2,3-DIKETO-L-GULONATE TRAP TRANSPORTER SMALL PERMEASE PROTEIN YIAM"/>
    <property type="match status" value="1"/>
</dbReference>
<evidence type="ECO:0000256" key="4">
    <source>
        <dbReference type="ARBA" id="ARBA00022519"/>
    </source>
</evidence>
<keyword evidence="2 9" id="KW-0813">Transport</keyword>
<keyword evidence="7 9" id="KW-0472">Membrane</keyword>
<dbReference type="PANTHER" id="PTHR35011:SF2">
    <property type="entry name" value="2,3-DIKETO-L-GULONATE TRAP TRANSPORTER SMALL PERMEASE PROTEIN YIAM"/>
    <property type="match status" value="1"/>
</dbReference>
<keyword evidence="3" id="KW-1003">Cell membrane</keyword>
<evidence type="ECO:0000313" key="12">
    <source>
        <dbReference type="Proteomes" id="UP000201613"/>
    </source>
</evidence>
<evidence type="ECO:0000313" key="11">
    <source>
        <dbReference type="EMBL" id="SMY09821.1"/>
    </source>
</evidence>
<feature type="transmembrane region" description="Helical" evidence="9">
    <location>
        <begin position="86"/>
        <end position="106"/>
    </location>
</feature>
<dbReference type="GO" id="GO:0022857">
    <property type="term" value="F:transmembrane transporter activity"/>
    <property type="evidence" value="ECO:0007669"/>
    <property type="project" value="UniProtKB-UniRule"/>
</dbReference>
<comment type="function">
    <text evidence="9">Part of the tripartite ATP-independent periplasmic (TRAP) transport system.</text>
</comment>
<evidence type="ECO:0000256" key="5">
    <source>
        <dbReference type="ARBA" id="ARBA00022692"/>
    </source>
</evidence>
<dbReference type="Pfam" id="PF04290">
    <property type="entry name" value="DctQ"/>
    <property type="match status" value="1"/>
</dbReference>
<evidence type="ECO:0000256" key="9">
    <source>
        <dbReference type="RuleBase" id="RU369079"/>
    </source>
</evidence>
<evidence type="ECO:0000256" key="2">
    <source>
        <dbReference type="ARBA" id="ARBA00022448"/>
    </source>
</evidence>
<dbReference type="InterPro" id="IPR007387">
    <property type="entry name" value="TRAP_DctQ"/>
</dbReference>
<keyword evidence="4 9" id="KW-0997">Cell inner membrane</keyword>
<dbReference type="GO" id="GO:0005886">
    <property type="term" value="C:plasma membrane"/>
    <property type="evidence" value="ECO:0007669"/>
    <property type="project" value="UniProtKB-SubCell"/>
</dbReference>
<organism evidence="11 12">
    <name type="scientific">Flavimaricola marinus</name>
    <dbReference type="NCBI Taxonomy" id="1819565"/>
    <lineage>
        <taxon>Bacteria</taxon>
        <taxon>Pseudomonadati</taxon>
        <taxon>Pseudomonadota</taxon>
        <taxon>Alphaproteobacteria</taxon>
        <taxon>Rhodobacterales</taxon>
        <taxon>Paracoccaceae</taxon>
        <taxon>Flavimaricola</taxon>
    </lineage>
</organism>
<sequence>MTLLFRLIVLFGSVVPAALLGVVLLVITADVFARTALSQSIAISHDLGIVALSGVVWFGIVGIAANGDLFGVQYFVERLPRRWHPIVQGLVHIIVILIAAAVAQAAIVQVETARFTQFLSLGWPKWIVSAALALAMALVVVTQLIQLYRLVRGTRNDGTPT</sequence>
<comment type="similarity">
    <text evidence="8 9">Belongs to the TRAP transporter small permease family.</text>
</comment>
<evidence type="ECO:0000259" key="10">
    <source>
        <dbReference type="Pfam" id="PF04290"/>
    </source>
</evidence>
<feature type="transmembrane region" description="Helical" evidence="9">
    <location>
        <begin position="7"/>
        <end position="27"/>
    </location>
</feature>
<accession>A0A238LJH8</accession>
<gene>
    <name evidence="11" type="ORF">LOM8899_03993</name>
</gene>
<dbReference type="GO" id="GO:0015740">
    <property type="term" value="P:C4-dicarboxylate transport"/>
    <property type="evidence" value="ECO:0007669"/>
    <property type="project" value="TreeGrafter"/>
</dbReference>
<feature type="transmembrane region" description="Helical" evidence="9">
    <location>
        <begin position="47"/>
        <end position="65"/>
    </location>
</feature>
<dbReference type="Proteomes" id="UP000201613">
    <property type="component" value="Unassembled WGS sequence"/>
</dbReference>
<evidence type="ECO:0000256" key="7">
    <source>
        <dbReference type="ARBA" id="ARBA00023136"/>
    </source>
</evidence>
<dbReference type="EMBL" id="FXZK01000013">
    <property type="protein sequence ID" value="SMY09821.1"/>
    <property type="molecule type" value="Genomic_DNA"/>
</dbReference>
<proteinExistence type="inferred from homology"/>
<evidence type="ECO:0000256" key="8">
    <source>
        <dbReference type="ARBA" id="ARBA00038436"/>
    </source>
</evidence>
<keyword evidence="6 9" id="KW-1133">Transmembrane helix</keyword>
<dbReference type="RefSeq" id="WP_093993997.1">
    <property type="nucleotide sequence ID" value="NZ_FXZK01000013.1"/>
</dbReference>
<feature type="domain" description="Tripartite ATP-independent periplasmic transporters DctQ component" evidence="10">
    <location>
        <begin position="24"/>
        <end position="152"/>
    </location>
</feature>
<reference evidence="11 12" key="1">
    <citation type="submission" date="2017-05" db="EMBL/GenBank/DDBJ databases">
        <authorList>
            <person name="Song R."/>
            <person name="Chenine A.L."/>
            <person name="Ruprecht R.M."/>
        </authorList>
    </citation>
    <scope>NUCLEOTIDE SEQUENCE [LARGE SCALE GENOMIC DNA]</scope>
    <source>
        <strain evidence="11 12">CECT 8899</strain>
    </source>
</reference>